<comment type="caution">
    <text evidence="2">The sequence shown here is derived from an EMBL/GenBank/DDBJ whole genome shotgun (WGS) entry which is preliminary data.</text>
</comment>
<dbReference type="OrthoDB" id="10341547at2759"/>
<dbReference type="EMBL" id="SEYY01018340">
    <property type="protein sequence ID" value="KAB7499448.1"/>
    <property type="molecule type" value="Genomic_DNA"/>
</dbReference>
<dbReference type="AlphaFoldDB" id="A0A5N5SZV7"/>
<evidence type="ECO:0000313" key="3">
    <source>
        <dbReference type="Proteomes" id="UP000326759"/>
    </source>
</evidence>
<accession>A0A5N5SZV7</accession>
<feature type="non-terminal residue" evidence="2">
    <location>
        <position position="71"/>
    </location>
</feature>
<organism evidence="2 3">
    <name type="scientific">Armadillidium nasatum</name>
    <dbReference type="NCBI Taxonomy" id="96803"/>
    <lineage>
        <taxon>Eukaryota</taxon>
        <taxon>Metazoa</taxon>
        <taxon>Ecdysozoa</taxon>
        <taxon>Arthropoda</taxon>
        <taxon>Crustacea</taxon>
        <taxon>Multicrustacea</taxon>
        <taxon>Malacostraca</taxon>
        <taxon>Eumalacostraca</taxon>
        <taxon>Peracarida</taxon>
        <taxon>Isopoda</taxon>
        <taxon>Oniscidea</taxon>
        <taxon>Crinocheta</taxon>
        <taxon>Armadillidiidae</taxon>
        <taxon>Armadillidium</taxon>
    </lineage>
</organism>
<name>A0A5N5SZV7_9CRUS</name>
<gene>
    <name evidence="2" type="ORF">Anas_10578</name>
</gene>
<evidence type="ECO:0000256" key="1">
    <source>
        <dbReference type="SAM" id="MobiDB-lite"/>
    </source>
</evidence>
<keyword evidence="3" id="KW-1185">Reference proteome</keyword>
<sequence length="71" mass="8450">MDTRSKEMLDDEELDLDQYSEFQECQTEIDPIETIFLPENIKKEMWEEEKYSETPLDTGTKLNNDSPKVFV</sequence>
<protein>
    <submittedName>
        <fullName evidence="2">Uncharacterized protein</fullName>
    </submittedName>
</protein>
<reference evidence="2 3" key="1">
    <citation type="journal article" date="2019" name="PLoS Biol.">
        <title>Sex chromosomes control vertical transmission of feminizing Wolbachia symbionts in an isopod.</title>
        <authorList>
            <person name="Becking T."/>
            <person name="Chebbi M.A."/>
            <person name="Giraud I."/>
            <person name="Moumen B."/>
            <person name="Laverre T."/>
            <person name="Caubet Y."/>
            <person name="Peccoud J."/>
            <person name="Gilbert C."/>
            <person name="Cordaux R."/>
        </authorList>
    </citation>
    <scope>NUCLEOTIDE SEQUENCE [LARGE SCALE GENOMIC DNA]</scope>
    <source>
        <strain evidence="2">ANa2</strain>
        <tissue evidence="2">Whole body excluding digestive tract and cuticle</tissue>
    </source>
</reference>
<evidence type="ECO:0000313" key="2">
    <source>
        <dbReference type="EMBL" id="KAB7499448.1"/>
    </source>
</evidence>
<feature type="region of interest" description="Disordered" evidence="1">
    <location>
        <begin position="52"/>
        <end position="71"/>
    </location>
</feature>
<proteinExistence type="predicted"/>
<feature type="compositionally biased region" description="Polar residues" evidence="1">
    <location>
        <begin position="55"/>
        <end position="71"/>
    </location>
</feature>
<dbReference type="Proteomes" id="UP000326759">
    <property type="component" value="Unassembled WGS sequence"/>
</dbReference>